<evidence type="ECO:0000259" key="1">
    <source>
        <dbReference type="Pfam" id="PF18818"/>
    </source>
</evidence>
<keyword evidence="3" id="KW-1185">Reference proteome</keyword>
<feature type="domain" description="Polyvalent protein metallopeptidase" evidence="1">
    <location>
        <begin position="43"/>
        <end position="87"/>
    </location>
</feature>
<dbReference type="EMBL" id="JAYFUL010000051">
    <property type="protein sequence ID" value="MEA5260320.1"/>
    <property type="molecule type" value="Genomic_DNA"/>
</dbReference>
<gene>
    <name evidence="2" type="ORF">VB264_21150</name>
</gene>
<evidence type="ECO:0000313" key="3">
    <source>
        <dbReference type="Proteomes" id="UP001304671"/>
    </source>
</evidence>
<comment type="caution">
    <text evidence="2">The sequence shown here is derived from an EMBL/GenBank/DDBJ whole genome shotgun (WGS) entry which is preliminary data.</text>
</comment>
<dbReference type="InterPro" id="IPR041459">
    <property type="entry name" value="MPTase-PolyVal"/>
</dbReference>
<name>A0ABU5QUE1_9BACT</name>
<sequence length="112" mass="12829">MENLGNCLQCFANKYRFSGKDHWQQLVGQVSWTTNWKSRKQSVELGACFLAADLGFEPMPEEKHAAYIQSWLEVLKDDRRFIFSATSRAHKAVEYIHGLQSQEKLICSSGSN</sequence>
<dbReference type="RefSeq" id="WP_323252725.1">
    <property type="nucleotide sequence ID" value="NZ_JAYFUL010000051.1"/>
</dbReference>
<organism evidence="2 3">
    <name type="scientific">Arcicella aquatica</name>
    <dbReference type="NCBI Taxonomy" id="217141"/>
    <lineage>
        <taxon>Bacteria</taxon>
        <taxon>Pseudomonadati</taxon>
        <taxon>Bacteroidota</taxon>
        <taxon>Cytophagia</taxon>
        <taxon>Cytophagales</taxon>
        <taxon>Flectobacillaceae</taxon>
        <taxon>Arcicella</taxon>
    </lineage>
</organism>
<protein>
    <submittedName>
        <fullName evidence="2">Zincin-like metallopeptidase domain-containing protein</fullName>
    </submittedName>
</protein>
<evidence type="ECO:0000313" key="2">
    <source>
        <dbReference type="EMBL" id="MEA5260320.1"/>
    </source>
</evidence>
<dbReference type="Proteomes" id="UP001304671">
    <property type="component" value="Unassembled WGS sequence"/>
</dbReference>
<proteinExistence type="predicted"/>
<accession>A0ABU5QUE1</accession>
<reference evidence="2 3" key="1">
    <citation type="submission" date="2023-12" db="EMBL/GenBank/DDBJ databases">
        <title>Novel species of the genus Arcicella isolated from rivers.</title>
        <authorList>
            <person name="Lu H."/>
        </authorList>
    </citation>
    <scope>NUCLEOTIDE SEQUENCE [LARGE SCALE GENOMIC DNA]</scope>
    <source>
        <strain evidence="2 3">LMG 21963</strain>
    </source>
</reference>
<dbReference type="Pfam" id="PF18818">
    <property type="entry name" value="MPTase-PolyVal"/>
    <property type="match status" value="1"/>
</dbReference>